<evidence type="ECO:0000313" key="2">
    <source>
        <dbReference type="Proteomes" id="UP000032545"/>
    </source>
</evidence>
<reference evidence="1 2" key="2">
    <citation type="journal article" date="2016" name="Genome Announc.">
        <title>Permanent Draft Genome Sequences for Two Variants of Frankia sp. Strain CpI1, the First Frankia Strain Isolated from Root Nodules of Comptonia peregrina.</title>
        <authorList>
            <person name="Oshone R."/>
            <person name="Hurst S.G.IV."/>
            <person name="Abebe-Akele F."/>
            <person name="Simpson S."/>
            <person name="Morris K."/>
            <person name="Thomas W.K."/>
            <person name="Tisa L.S."/>
        </authorList>
    </citation>
    <scope>NUCLEOTIDE SEQUENCE [LARGE SCALE GENOMIC DNA]</scope>
    <source>
        <strain evidence="2">CpI1-S</strain>
    </source>
</reference>
<dbReference type="OrthoDB" id="4322177at2"/>
<keyword evidence="2" id="KW-1185">Reference proteome</keyword>
<dbReference type="PATRIC" id="fig|1502723.3.peg.5905"/>
<proteinExistence type="predicted"/>
<comment type="caution">
    <text evidence="1">The sequence shown here is derived from an EMBL/GenBank/DDBJ whole genome shotgun (WGS) entry which is preliminary data.</text>
</comment>
<dbReference type="AlphaFoldDB" id="A0A0D8B7Z9"/>
<protein>
    <submittedName>
        <fullName evidence="1">Uncharacterized protein</fullName>
    </submittedName>
</protein>
<name>A0A0D8B7Z9_9ACTN</name>
<dbReference type="RefSeq" id="WP_044887960.1">
    <property type="nucleotide sequence ID" value="NZ_JYFN01000067.1"/>
</dbReference>
<organism evidence="1 2">
    <name type="scientific">Frankia torreyi</name>
    <dbReference type="NCBI Taxonomy" id="1856"/>
    <lineage>
        <taxon>Bacteria</taxon>
        <taxon>Bacillati</taxon>
        <taxon>Actinomycetota</taxon>
        <taxon>Actinomycetes</taxon>
        <taxon>Frankiales</taxon>
        <taxon>Frankiaceae</taxon>
        <taxon>Frankia</taxon>
    </lineage>
</organism>
<accession>A0A0D8B7Z9</accession>
<evidence type="ECO:0000313" key="1">
    <source>
        <dbReference type="EMBL" id="KJE20210.1"/>
    </source>
</evidence>
<sequence>MSTSPAGTADATITELLETADALLAGRLQTTLAARHRGAALVLRTALELAINAALAAAEPGLATPNMTAKLHCLHHYSTPATAGRARRTWSHLCLACHYHQYEIGPTRSQVQAWHAEVSTLATLLGRHHAVAG</sequence>
<dbReference type="EMBL" id="JYFN01000067">
    <property type="protein sequence ID" value="KJE20210.1"/>
    <property type="molecule type" value="Genomic_DNA"/>
</dbReference>
<reference evidence="2" key="1">
    <citation type="submission" date="2015-02" db="EMBL/GenBank/DDBJ databases">
        <title>Draft Genome of Frankia sp. CpI1-S.</title>
        <authorList>
            <person name="Oshone R.T."/>
            <person name="Ngom M."/>
            <person name="Ghodhbane-Gtari F."/>
            <person name="Gtari M."/>
            <person name="Morris K."/>
            <person name="Thomas K."/>
            <person name="Sen A."/>
            <person name="Tisa L.S."/>
        </authorList>
    </citation>
    <scope>NUCLEOTIDE SEQUENCE [LARGE SCALE GENOMIC DNA]</scope>
    <source>
        <strain evidence="2">CpI1-S</strain>
    </source>
</reference>
<gene>
    <name evidence="1" type="ORF">FF36_05487</name>
</gene>
<dbReference type="Proteomes" id="UP000032545">
    <property type="component" value="Unassembled WGS sequence"/>
</dbReference>